<keyword evidence="2" id="KW-0645">Protease</keyword>
<keyword evidence="4" id="KW-0788">Thiol protease</keyword>
<dbReference type="InterPro" id="IPR039417">
    <property type="entry name" value="Peptidase_C1A_papain-like"/>
</dbReference>
<dbReference type="InterPro" id="IPR038765">
    <property type="entry name" value="Papain-like_cys_pep_sf"/>
</dbReference>
<sequence>MKCTGFPGPGDKHLAAMNPLLELVDRKTSYVDDMFEEFKQKHNKSYNNEKEHSKCKHHFLQNLRYIDSKNRAGLKYTLAVNHLADYSEAELKVLRGYKSSGQKNNGLPFDESLINNSSIPTTKDWRLEGAVTQVKDQAVCGSCWSFGTTGTIEGAYFLKTGTLIRLSQQELMDCSWGEGNNGCDGGEDFRAYDWIMKTGGLTSEDSYGPYLAVVNIFKYFFLL</sequence>
<dbReference type="Pfam" id="PF00112">
    <property type="entry name" value="Peptidase_C1"/>
    <property type="match status" value="1"/>
</dbReference>
<dbReference type="EMBL" id="KQ431703">
    <property type="protein sequence ID" value="KOF63051.1"/>
    <property type="molecule type" value="Genomic_DNA"/>
</dbReference>
<dbReference type="InterPro" id="IPR000169">
    <property type="entry name" value="Pept_cys_AS"/>
</dbReference>
<dbReference type="GO" id="GO:0008234">
    <property type="term" value="F:cysteine-type peptidase activity"/>
    <property type="evidence" value="ECO:0007669"/>
    <property type="project" value="UniProtKB-KW"/>
</dbReference>
<comment type="similarity">
    <text evidence="1">Belongs to the peptidase C1 family.</text>
</comment>
<feature type="domain" description="Peptidase C1A papain C-terminal" evidence="7">
    <location>
        <begin position="119"/>
        <end position="223"/>
    </location>
</feature>
<keyword evidence="5" id="KW-0865">Zymogen</keyword>
<evidence type="ECO:0000256" key="5">
    <source>
        <dbReference type="ARBA" id="ARBA00023145"/>
    </source>
</evidence>
<keyword evidence="3" id="KW-0378">Hydrolase</keyword>
<dbReference type="PROSITE" id="PS00139">
    <property type="entry name" value="THIOL_PROTEASE_CYS"/>
    <property type="match status" value="1"/>
</dbReference>
<evidence type="ECO:0000256" key="1">
    <source>
        <dbReference type="ARBA" id="ARBA00008455"/>
    </source>
</evidence>
<dbReference type="PANTHER" id="PTHR12411">
    <property type="entry name" value="CYSTEINE PROTEASE FAMILY C1-RELATED"/>
    <property type="match status" value="1"/>
</dbReference>
<dbReference type="Gene3D" id="3.90.70.10">
    <property type="entry name" value="Cysteine proteinases"/>
    <property type="match status" value="1"/>
</dbReference>
<dbReference type="OrthoDB" id="65740at2759"/>
<keyword evidence="6" id="KW-1015">Disulfide bond</keyword>
<dbReference type="AlphaFoldDB" id="A0A0L8FHZ9"/>
<evidence type="ECO:0000313" key="9">
    <source>
        <dbReference type="EMBL" id="KOF63051.1"/>
    </source>
</evidence>
<name>A0A0L8FHZ9_OCTBM</name>
<proteinExistence type="inferred from homology"/>
<protein>
    <recommendedName>
        <fullName evidence="10">Cathepsin propeptide inhibitor domain-containing protein</fullName>
    </recommendedName>
</protein>
<dbReference type="InterPro" id="IPR013201">
    <property type="entry name" value="Prot_inhib_I29"/>
</dbReference>
<gene>
    <name evidence="9" type="ORF">OCBIM_22020459mg</name>
</gene>
<dbReference type="Gene3D" id="1.10.287.2250">
    <property type="match status" value="1"/>
</dbReference>
<evidence type="ECO:0000256" key="3">
    <source>
        <dbReference type="ARBA" id="ARBA00022801"/>
    </source>
</evidence>
<dbReference type="GO" id="GO:0006508">
    <property type="term" value="P:proteolysis"/>
    <property type="evidence" value="ECO:0007669"/>
    <property type="project" value="UniProtKB-KW"/>
</dbReference>
<evidence type="ECO:0008006" key="10">
    <source>
        <dbReference type="Google" id="ProtNLM"/>
    </source>
</evidence>
<dbReference type="SMART" id="SM00848">
    <property type="entry name" value="Inhibitor_I29"/>
    <property type="match status" value="1"/>
</dbReference>
<dbReference type="SUPFAM" id="SSF54001">
    <property type="entry name" value="Cysteine proteinases"/>
    <property type="match status" value="1"/>
</dbReference>
<dbReference type="SMART" id="SM00645">
    <property type="entry name" value="Pept_C1"/>
    <property type="match status" value="1"/>
</dbReference>
<dbReference type="InterPro" id="IPR000668">
    <property type="entry name" value="Peptidase_C1A_C"/>
</dbReference>
<dbReference type="InterPro" id="IPR013128">
    <property type="entry name" value="Peptidase_C1A"/>
</dbReference>
<evidence type="ECO:0000256" key="4">
    <source>
        <dbReference type="ARBA" id="ARBA00022807"/>
    </source>
</evidence>
<evidence type="ECO:0000259" key="8">
    <source>
        <dbReference type="SMART" id="SM00848"/>
    </source>
</evidence>
<evidence type="ECO:0000256" key="2">
    <source>
        <dbReference type="ARBA" id="ARBA00022670"/>
    </source>
</evidence>
<organism evidence="9">
    <name type="scientific">Octopus bimaculoides</name>
    <name type="common">California two-spotted octopus</name>
    <dbReference type="NCBI Taxonomy" id="37653"/>
    <lineage>
        <taxon>Eukaryota</taxon>
        <taxon>Metazoa</taxon>
        <taxon>Spiralia</taxon>
        <taxon>Lophotrochozoa</taxon>
        <taxon>Mollusca</taxon>
        <taxon>Cephalopoda</taxon>
        <taxon>Coleoidea</taxon>
        <taxon>Octopodiformes</taxon>
        <taxon>Octopoda</taxon>
        <taxon>Incirrata</taxon>
        <taxon>Octopodidae</taxon>
        <taxon>Octopus</taxon>
    </lineage>
</organism>
<evidence type="ECO:0000259" key="7">
    <source>
        <dbReference type="SMART" id="SM00645"/>
    </source>
</evidence>
<evidence type="ECO:0000256" key="6">
    <source>
        <dbReference type="ARBA" id="ARBA00023157"/>
    </source>
</evidence>
<reference evidence="9" key="1">
    <citation type="submission" date="2015-07" db="EMBL/GenBank/DDBJ databases">
        <title>MeaNS - Measles Nucleotide Surveillance Program.</title>
        <authorList>
            <person name="Tran T."/>
            <person name="Druce J."/>
        </authorList>
    </citation>
    <scope>NUCLEOTIDE SEQUENCE</scope>
    <source>
        <strain evidence="9">UCB-OBI-ISO-001</strain>
        <tissue evidence="9">Gonad</tissue>
    </source>
</reference>
<accession>A0A0L8FHZ9</accession>
<feature type="domain" description="Cathepsin propeptide inhibitor" evidence="8">
    <location>
        <begin position="35"/>
        <end position="91"/>
    </location>
</feature>
<dbReference type="STRING" id="37653.A0A0L8FHZ9"/>
<dbReference type="Pfam" id="PF08246">
    <property type="entry name" value="Inhibitor_I29"/>
    <property type="match status" value="1"/>
</dbReference>
<dbReference type="CDD" id="cd02248">
    <property type="entry name" value="Peptidase_C1A"/>
    <property type="match status" value="1"/>
</dbReference>